<comment type="caution">
    <text evidence="1">The sequence shown here is derived from an EMBL/GenBank/DDBJ whole genome shotgun (WGS) entry which is preliminary data.</text>
</comment>
<evidence type="ECO:0000313" key="2">
    <source>
        <dbReference type="Proteomes" id="UP000321578"/>
    </source>
</evidence>
<dbReference type="Proteomes" id="UP000321578">
    <property type="component" value="Unassembled WGS sequence"/>
</dbReference>
<sequence>MSFKTKLKPNLLVYFLTFTCIINAQTQYEKGYFIDNNQNKVECLIENVDWKNNPEDITYKFSETSEQKVADLSSISKFEIYDIAIYTREEVDLDINSTKANKLDYSEKLDLKKQTVFLKFLVGGKANLYVYQDANLKRFYYQIDDGEIAILIQKEYITSSNKVAENENYKGQLYYDLKCNSLDMSTIRSTDYVQSDLMALFEAYNSCKNQSLYTFKEKTRKNPFHLKIRPGINFAYVKYDAPGDNFVILTDFEFNQEMSFRLGIELEYILPFNNDKWAILFEPTYQYYNTEKTFDISPDSPVARIKTATVEYSSIEFPIGFRHYSHLNDNSRLFFNVSFLFDRPFKSNINYFDEDYEINSVSNLAFGAGYSYKNTYSIEARLFSTREILNTDVTNAGYKNVSVIFGYTILQT</sequence>
<gene>
    <name evidence="1" type="ORF">ESY86_07025</name>
</gene>
<dbReference type="AlphaFoldDB" id="A0A5C6ZKR5"/>
<name>A0A5C6ZKR5_9FLAO</name>
<dbReference type="EMBL" id="VORO01000005">
    <property type="protein sequence ID" value="TXD89944.1"/>
    <property type="molecule type" value="Genomic_DNA"/>
</dbReference>
<organism evidence="1 2">
    <name type="scientific">Subsaximicrobium wynnwilliamsii</name>
    <dbReference type="NCBI Taxonomy" id="291179"/>
    <lineage>
        <taxon>Bacteria</taxon>
        <taxon>Pseudomonadati</taxon>
        <taxon>Bacteroidota</taxon>
        <taxon>Flavobacteriia</taxon>
        <taxon>Flavobacteriales</taxon>
        <taxon>Flavobacteriaceae</taxon>
        <taxon>Subsaximicrobium</taxon>
    </lineage>
</organism>
<protein>
    <submittedName>
        <fullName evidence="1">PorT family protein</fullName>
    </submittedName>
</protein>
<keyword evidence="2" id="KW-1185">Reference proteome</keyword>
<accession>A0A5C6ZKR5</accession>
<proteinExistence type="predicted"/>
<dbReference type="OrthoDB" id="921445at2"/>
<reference evidence="1 2" key="1">
    <citation type="submission" date="2019-08" db="EMBL/GenBank/DDBJ databases">
        <title>Genomes of Subsaximicrobium wynnwilliamsii strains.</title>
        <authorList>
            <person name="Bowman J.P."/>
        </authorList>
    </citation>
    <scope>NUCLEOTIDE SEQUENCE [LARGE SCALE GENOMIC DNA]</scope>
    <source>
        <strain evidence="1 2">2-80-2</strain>
    </source>
</reference>
<evidence type="ECO:0000313" key="1">
    <source>
        <dbReference type="EMBL" id="TXD89944.1"/>
    </source>
</evidence>
<dbReference type="RefSeq" id="WP_147085889.1">
    <property type="nucleotide sequence ID" value="NZ_VORM01000028.1"/>
</dbReference>